<proteinExistence type="predicted"/>
<dbReference type="NCBIfam" id="NF008865">
    <property type="entry name" value="PRK11898.1"/>
    <property type="match status" value="1"/>
</dbReference>
<evidence type="ECO:0000256" key="1">
    <source>
        <dbReference type="ARBA" id="ARBA00004741"/>
    </source>
</evidence>
<dbReference type="PANTHER" id="PTHR21022">
    <property type="entry name" value="PREPHENATE DEHYDRATASE P PROTEIN"/>
    <property type="match status" value="1"/>
</dbReference>
<dbReference type="PROSITE" id="PS00858">
    <property type="entry name" value="PREPHENATE_DEHYDR_2"/>
    <property type="match status" value="1"/>
</dbReference>
<dbReference type="InterPro" id="IPR001086">
    <property type="entry name" value="Preph_deHydtase"/>
</dbReference>
<evidence type="ECO:0000256" key="10">
    <source>
        <dbReference type="RuleBase" id="RU361254"/>
    </source>
</evidence>
<sequence>MTISIAHLGPSGTYSEQAAVAYANILHQQTKQEPILCPYPSIAKTLKAIATHQVDLAVVPVENSIEGSVAVTLDMLWQLDILRINLALVLPIAHTLLSHADSLANIETVYSHPQALAQCQGWLEQFLPRVELIPTNSTTEALQKLGEGSNAGAVASPRAAQLYNIPILASSINDYAENCTRFWVLALSESTIGSHTSLAFSTRANIPGALVQPLQVFAKRGINLSRIESRPSKRSLGDYLFFIDLEGNTTSPSVQAAIAELAMHTEILKIFGSYNVLSLTKN</sequence>
<dbReference type="InterPro" id="IPR018528">
    <property type="entry name" value="Preph_deHydtase_CS"/>
</dbReference>
<dbReference type="InterPro" id="IPR008242">
    <property type="entry name" value="Chor_mutase/pphenate_deHydtase"/>
</dbReference>
<dbReference type="STRING" id="1618023.UH38_05815"/>
<evidence type="ECO:0000259" key="12">
    <source>
        <dbReference type="PROSITE" id="PS51671"/>
    </source>
</evidence>
<dbReference type="GO" id="GO:0009094">
    <property type="term" value="P:L-phenylalanine biosynthetic process"/>
    <property type="evidence" value="ECO:0007669"/>
    <property type="project" value="UniProtKB-UniPathway"/>
</dbReference>
<evidence type="ECO:0000256" key="4">
    <source>
        <dbReference type="ARBA" id="ARBA00022605"/>
    </source>
</evidence>
<evidence type="ECO:0000259" key="11">
    <source>
        <dbReference type="PROSITE" id="PS51171"/>
    </source>
</evidence>
<dbReference type="PIRSF" id="PIRSF001500">
    <property type="entry name" value="Chor_mut_pdt_Ppr"/>
    <property type="match status" value="1"/>
</dbReference>
<dbReference type="RefSeq" id="WP_045053697.1">
    <property type="nucleotide sequence ID" value="NZ_CAWMDP010000026.1"/>
</dbReference>
<dbReference type="PANTHER" id="PTHR21022:SF19">
    <property type="entry name" value="PREPHENATE DEHYDRATASE-RELATED"/>
    <property type="match status" value="1"/>
</dbReference>
<evidence type="ECO:0000256" key="7">
    <source>
        <dbReference type="ARBA" id="ARBA00023239"/>
    </source>
</evidence>
<evidence type="ECO:0000256" key="8">
    <source>
        <dbReference type="ARBA" id="ARBA00047848"/>
    </source>
</evidence>
<evidence type="ECO:0000256" key="3">
    <source>
        <dbReference type="ARBA" id="ARBA00021872"/>
    </source>
</evidence>
<protein>
    <recommendedName>
        <fullName evidence="3 10">Prephenate dehydratase</fullName>
        <shortName evidence="10">PDT</shortName>
        <ecNumber evidence="2 10">4.2.1.51</ecNumber>
    </recommendedName>
</protein>
<feature type="site" description="Essential for prephenate dehydratase activity" evidence="9">
    <location>
        <position position="180"/>
    </location>
</feature>
<keyword evidence="14" id="KW-1185">Reference proteome</keyword>
<dbReference type="PROSITE" id="PS51671">
    <property type="entry name" value="ACT"/>
    <property type="match status" value="1"/>
</dbReference>
<evidence type="ECO:0000313" key="13">
    <source>
        <dbReference type="EMBL" id="KJH72636.1"/>
    </source>
</evidence>
<dbReference type="PROSITE" id="PS51171">
    <property type="entry name" value="PREPHENATE_DEHYDR_3"/>
    <property type="match status" value="1"/>
</dbReference>
<dbReference type="PATRIC" id="fig|1618023.3.peg.2314"/>
<dbReference type="PROSITE" id="PS00857">
    <property type="entry name" value="PREPHENATE_DEHYDR_1"/>
    <property type="match status" value="1"/>
</dbReference>
<dbReference type="GO" id="GO:0005737">
    <property type="term" value="C:cytoplasm"/>
    <property type="evidence" value="ECO:0007669"/>
    <property type="project" value="TreeGrafter"/>
</dbReference>
<dbReference type="EMBL" id="JYON01000004">
    <property type="protein sequence ID" value="KJH72636.1"/>
    <property type="molecule type" value="Genomic_DNA"/>
</dbReference>
<gene>
    <name evidence="10" type="primary">pheA</name>
    <name evidence="13" type="ORF">UH38_05815</name>
</gene>
<dbReference type="InterPro" id="IPR045865">
    <property type="entry name" value="ACT-like_dom_sf"/>
</dbReference>
<keyword evidence="7 10" id="KW-0456">Lyase</keyword>
<name>A0A0D8ZZI0_9CYAN</name>
<dbReference type="Gene3D" id="3.40.190.10">
    <property type="entry name" value="Periplasmic binding protein-like II"/>
    <property type="match status" value="2"/>
</dbReference>
<keyword evidence="5 10" id="KW-0057">Aromatic amino acid biosynthesis</keyword>
<dbReference type="Gene3D" id="3.30.70.260">
    <property type="match status" value="1"/>
</dbReference>
<dbReference type="GO" id="GO:0004664">
    <property type="term" value="F:prephenate dehydratase activity"/>
    <property type="evidence" value="ECO:0007669"/>
    <property type="project" value="UniProtKB-UniRule"/>
</dbReference>
<evidence type="ECO:0000256" key="6">
    <source>
        <dbReference type="ARBA" id="ARBA00023222"/>
    </source>
</evidence>
<feature type="domain" description="ACT" evidence="12">
    <location>
        <begin position="198"/>
        <end position="275"/>
    </location>
</feature>
<dbReference type="OrthoDB" id="9802281at2"/>
<comment type="pathway">
    <text evidence="1 10">Amino-acid biosynthesis; L-phenylalanine biosynthesis; phenylpyruvate from prephenate: step 1/1.</text>
</comment>
<evidence type="ECO:0000256" key="2">
    <source>
        <dbReference type="ARBA" id="ARBA00013147"/>
    </source>
</evidence>
<dbReference type="Proteomes" id="UP000032452">
    <property type="component" value="Unassembled WGS sequence"/>
</dbReference>
<feature type="domain" description="Prephenate dehydratase" evidence="11">
    <location>
        <begin position="4"/>
        <end position="187"/>
    </location>
</feature>
<dbReference type="Pfam" id="PF00800">
    <property type="entry name" value="PDT"/>
    <property type="match status" value="1"/>
</dbReference>
<dbReference type="UniPathway" id="UPA00121">
    <property type="reaction ID" value="UER00345"/>
</dbReference>
<dbReference type="CDD" id="cd04905">
    <property type="entry name" value="ACT_CM-PDT"/>
    <property type="match status" value="1"/>
</dbReference>
<dbReference type="SUPFAM" id="SSF53850">
    <property type="entry name" value="Periplasmic binding protein-like II"/>
    <property type="match status" value="1"/>
</dbReference>
<comment type="catalytic activity">
    <reaction evidence="8 10">
        <text>prephenate + H(+) = 3-phenylpyruvate + CO2 + H2O</text>
        <dbReference type="Rhea" id="RHEA:21648"/>
        <dbReference type="ChEBI" id="CHEBI:15377"/>
        <dbReference type="ChEBI" id="CHEBI:15378"/>
        <dbReference type="ChEBI" id="CHEBI:16526"/>
        <dbReference type="ChEBI" id="CHEBI:18005"/>
        <dbReference type="ChEBI" id="CHEBI:29934"/>
        <dbReference type="EC" id="4.2.1.51"/>
    </reaction>
</comment>
<dbReference type="CDD" id="cd13630">
    <property type="entry name" value="PBP2_PDT_1"/>
    <property type="match status" value="1"/>
</dbReference>
<organism evidence="13 14">
    <name type="scientific">Aliterella atlantica CENA595</name>
    <dbReference type="NCBI Taxonomy" id="1618023"/>
    <lineage>
        <taxon>Bacteria</taxon>
        <taxon>Bacillati</taxon>
        <taxon>Cyanobacteriota</taxon>
        <taxon>Cyanophyceae</taxon>
        <taxon>Chroococcidiopsidales</taxon>
        <taxon>Aliterellaceae</taxon>
        <taxon>Aliterella</taxon>
    </lineage>
</organism>
<dbReference type="Pfam" id="PF01842">
    <property type="entry name" value="ACT"/>
    <property type="match status" value="1"/>
</dbReference>
<keyword evidence="6 10" id="KW-0584">Phenylalanine biosynthesis</keyword>
<reference evidence="13 14" key="1">
    <citation type="submission" date="2015-02" db="EMBL/GenBank/DDBJ databases">
        <title>Draft genome of a novel marine cyanobacterium (Chroococcales) isolated from South Atlantic Ocean.</title>
        <authorList>
            <person name="Rigonato J."/>
            <person name="Alvarenga D.O."/>
            <person name="Branco L.H."/>
            <person name="Varani A.M."/>
            <person name="Brandini F.P."/>
            <person name="Fiore M.F."/>
        </authorList>
    </citation>
    <scope>NUCLEOTIDE SEQUENCE [LARGE SCALE GENOMIC DNA]</scope>
    <source>
        <strain evidence="13 14">CENA595</strain>
    </source>
</reference>
<comment type="caution">
    <text evidence="13">The sequence shown here is derived from an EMBL/GenBank/DDBJ whole genome shotgun (WGS) entry which is preliminary data.</text>
</comment>
<dbReference type="AlphaFoldDB" id="A0A0D8ZZI0"/>
<evidence type="ECO:0000256" key="9">
    <source>
        <dbReference type="PIRSR" id="PIRSR001500-2"/>
    </source>
</evidence>
<keyword evidence="4 10" id="KW-0028">Amino-acid biosynthesis</keyword>
<dbReference type="EC" id="4.2.1.51" evidence="2 10"/>
<dbReference type="InterPro" id="IPR002912">
    <property type="entry name" value="ACT_dom"/>
</dbReference>
<evidence type="ECO:0000313" key="14">
    <source>
        <dbReference type="Proteomes" id="UP000032452"/>
    </source>
</evidence>
<evidence type="ECO:0000256" key="5">
    <source>
        <dbReference type="ARBA" id="ARBA00023141"/>
    </source>
</evidence>
<dbReference type="SUPFAM" id="SSF55021">
    <property type="entry name" value="ACT-like"/>
    <property type="match status" value="1"/>
</dbReference>
<accession>A0A0D8ZZI0</accession>